<keyword evidence="2" id="KW-1185">Reference proteome</keyword>
<reference evidence="1" key="1">
    <citation type="submission" date="2018-11" db="EMBL/GenBank/DDBJ databases">
        <authorList>
            <consortium name="Pathogen Informatics"/>
        </authorList>
    </citation>
    <scope>NUCLEOTIDE SEQUENCE</scope>
</reference>
<proteinExistence type="predicted"/>
<evidence type="ECO:0000313" key="2">
    <source>
        <dbReference type="Proteomes" id="UP000784294"/>
    </source>
</evidence>
<name>A0A3S5A6Q8_9PLAT</name>
<comment type="caution">
    <text evidence="1">The sequence shown here is derived from an EMBL/GenBank/DDBJ whole genome shotgun (WGS) entry which is preliminary data.</text>
</comment>
<sequence>MRANMSKSEELHHKELEALQTSSLLRIDNLAAQLHQAIQELAATKSQSASLTSTIPCQPTTESPHQLLPFASLASPPSVRNENVWICKGLRPCFPSSNRAWASTSALTDAARYGSGFLHT</sequence>
<dbReference type="Proteomes" id="UP000784294">
    <property type="component" value="Unassembled WGS sequence"/>
</dbReference>
<protein>
    <submittedName>
        <fullName evidence="1">Uncharacterized protein</fullName>
    </submittedName>
</protein>
<gene>
    <name evidence="1" type="ORF">PXEA_LOCUS9866</name>
</gene>
<accession>A0A3S5A6Q8</accession>
<dbReference type="EMBL" id="CAAALY010028434">
    <property type="protein sequence ID" value="VEL16426.1"/>
    <property type="molecule type" value="Genomic_DNA"/>
</dbReference>
<evidence type="ECO:0000313" key="1">
    <source>
        <dbReference type="EMBL" id="VEL16426.1"/>
    </source>
</evidence>
<dbReference type="AlphaFoldDB" id="A0A3S5A6Q8"/>
<organism evidence="1 2">
    <name type="scientific">Protopolystoma xenopodis</name>
    <dbReference type="NCBI Taxonomy" id="117903"/>
    <lineage>
        <taxon>Eukaryota</taxon>
        <taxon>Metazoa</taxon>
        <taxon>Spiralia</taxon>
        <taxon>Lophotrochozoa</taxon>
        <taxon>Platyhelminthes</taxon>
        <taxon>Monogenea</taxon>
        <taxon>Polyopisthocotylea</taxon>
        <taxon>Polystomatidea</taxon>
        <taxon>Polystomatidae</taxon>
        <taxon>Protopolystoma</taxon>
    </lineage>
</organism>